<dbReference type="EMBL" id="JASNWA010000009">
    <property type="protein sequence ID" value="KAK3170361.1"/>
    <property type="molecule type" value="Genomic_DNA"/>
</dbReference>
<evidence type="ECO:0000313" key="3">
    <source>
        <dbReference type="Proteomes" id="UP001276659"/>
    </source>
</evidence>
<feature type="domain" description="Fe2OG dioxygenase" evidence="1">
    <location>
        <begin position="141"/>
        <end position="254"/>
    </location>
</feature>
<proteinExistence type="predicted"/>
<organism evidence="2 3">
    <name type="scientific">Lepraria neglecta</name>
    <dbReference type="NCBI Taxonomy" id="209136"/>
    <lineage>
        <taxon>Eukaryota</taxon>
        <taxon>Fungi</taxon>
        <taxon>Dikarya</taxon>
        <taxon>Ascomycota</taxon>
        <taxon>Pezizomycotina</taxon>
        <taxon>Lecanoromycetes</taxon>
        <taxon>OSLEUM clade</taxon>
        <taxon>Lecanoromycetidae</taxon>
        <taxon>Lecanorales</taxon>
        <taxon>Lecanorineae</taxon>
        <taxon>Stereocaulaceae</taxon>
        <taxon>Lepraria</taxon>
    </lineage>
</organism>
<dbReference type="GO" id="GO:0070988">
    <property type="term" value="P:demethylation"/>
    <property type="evidence" value="ECO:0007669"/>
    <property type="project" value="InterPro"/>
</dbReference>
<sequence>MRNSPVMKKRKAINDFFTPIAKHKASTNPKNRVECYGKEEADCVTAQKTSVPGLTIQHDFVNHNEEKTIINFLNDPSKCTLRTDLSRRTIHFGGTYCLMPSKSNASSQAKPQILQAPPMPVEFDWLIQYMVDARIFQDGQRPQYCIVNEYIGNLGISAHTENFQFGEPVVGLSLLSACPIRFHELTEPYDGSVRSGKAGKANKTGSVVDVVVPERSLLVMRGESRWKWQHEIVRSVKGRGVRWKRVSLTFRYKPDDKS</sequence>
<dbReference type="InterPro" id="IPR032857">
    <property type="entry name" value="ALKBH4"/>
</dbReference>
<dbReference type="Gene3D" id="2.60.120.590">
    <property type="entry name" value="Alpha-ketoglutarate-dependent dioxygenase AlkB-like"/>
    <property type="match status" value="1"/>
</dbReference>
<name>A0AAD9Z3P2_9LECA</name>
<protein>
    <recommendedName>
        <fullName evidence="1">Fe2OG dioxygenase domain-containing protein</fullName>
    </recommendedName>
</protein>
<dbReference type="InterPro" id="IPR005123">
    <property type="entry name" value="Oxoglu/Fe-dep_dioxygenase_dom"/>
</dbReference>
<dbReference type="SUPFAM" id="SSF51197">
    <property type="entry name" value="Clavaminate synthase-like"/>
    <property type="match status" value="1"/>
</dbReference>
<dbReference type="GO" id="GO:0032451">
    <property type="term" value="F:demethylase activity"/>
    <property type="evidence" value="ECO:0007669"/>
    <property type="project" value="TreeGrafter"/>
</dbReference>
<evidence type="ECO:0000259" key="1">
    <source>
        <dbReference type="PROSITE" id="PS51471"/>
    </source>
</evidence>
<dbReference type="GO" id="GO:0016491">
    <property type="term" value="F:oxidoreductase activity"/>
    <property type="evidence" value="ECO:0007669"/>
    <property type="project" value="TreeGrafter"/>
</dbReference>
<dbReference type="AlphaFoldDB" id="A0AAD9Z3P2"/>
<keyword evidence="3" id="KW-1185">Reference proteome</keyword>
<gene>
    <name evidence="2" type="ORF">OEA41_009748</name>
</gene>
<dbReference type="Proteomes" id="UP001276659">
    <property type="component" value="Unassembled WGS sequence"/>
</dbReference>
<dbReference type="Pfam" id="PF13532">
    <property type="entry name" value="2OG-FeII_Oxy_2"/>
    <property type="match status" value="1"/>
</dbReference>
<dbReference type="InterPro" id="IPR027450">
    <property type="entry name" value="AlkB-like"/>
</dbReference>
<accession>A0AAD9Z3P2</accession>
<dbReference type="PROSITE" id="PS51471">
    <property type="entry name" value="FE2OG_OXY"/>
    <property type="match status" value="1"/>
</dbReference>
<dbReference type="InterPro" id="IPR037151">
    <property type="entry name" value="AlkB-like_sf"/>
</dbReference>
<evidence type="ECO:0000313" key="2">
    <source>
        <dbReference type="EMBL" id="KAK3170361.1"/>
    </source>
</evidence>
<reference evidence="2" key="1">
    <citation type="submission" date="2022-11" db="EMBL/GenBank/DDBJ databases">
        <title>Chromosomal genome sequence assembly and mating type (MAT) locus characterization of the leprose asexual lichenized fungus Lepraria neglecta (Nyl.) Erichsen.</title>
        <authorList>
            <person name="Allen J.L."/>
            <person name="Pfeffer B."/>
        </authorList>
    </citation>
    <scope>NUCLEOTIDE SEQUENCE</scope>
    <source>
        <strain evidence="2">Allen 5258</strain>
    </source>
</reference>
<dbReference type="PANTHER" id="PTHR12463">
    <property type="entry name" value="OXYGENASE-RELATED"/>
    <property type="match status" value="1"/>
</dbReference>
<comment type="caution">
    <text evidence="2">The sequence shown here is derived from an EMBL/GenBank/DDBJ whole genome shotgun (WGS) entry which is preliminary data.</text>
</comment>
<dbReference type="PANTHER" id="PTHR12463:SF1">
    <property type="entry name" value="2-OXOGLUTARATE AND FE-DEPENDENT OXYGENASE FAMILY PROTEIN"/>
    <property type="match status" value="1"/>
</dbReference>